<dbReference type="AlphaFoldDB" id="A0A9X5BGM2"/>
<keyword evidence="2" id="KW-1185">Reference proteome</keyword>
<evidence type="ECO:0008006" key="3">
    <source>
        <dbReference type="Google" id="ProtNLM"/>
    </source>
</evidence>
<name>A0A9X5BGM2_9FIRM</name>
<reference evidence="1" key="1">
    <citation type="submission" date="2018-09" db="EMBL/GenBank/DDBJ databases">
        <title>Murine metabolic-syndrome-specific gut microbial biobank.</title>
        <authorList>
            <person name="Liu C."/>
        </authorList>
    </citation>
    <scope>NUCLEOTIDE SEQUENCE</scope>
    <source>
        <strain evidence="1">D42-62</strain>
    </source>
</reference>
<evidence type="ECO:0000313" key="2">
    <source>
        <dbReference type="Proteomes" id="UP001154420"/>
    </source>
</evidence>
<protein>
    <recommendedName>
        <fullName evidence="3">Peptidase C39 domain-containing protein</fullName>
    </recommendedName>
</protein>
<dbReference type="EMBL" id="QZDT01000023">
    <property type="protein sequence ID" value="NBJ93721.1"/>
    <property type="molecule type" value="Genomic_DNA"/>
</dbReference>
<comment type="caution">
    <text evidence="1">The sequence shown here is derived from an EMBL/GenBank/DDBJ whole genome shotgun (WGS) entry which is preliminary data.</text>
</comment>
<sequence length="885" mass="100221">MKKAIMKSVIVCIVFIVTLFVVSSIMNKGNTDMTIEMGKATYPVISLTYEGFHINELHGYADVMEVSQMRESITPLETGRKVEMHINPYGRTIEGIGFEVRSLDGSRLIENTEIGDIKQEKNEEISVSFGLKDLIESNQEYMLVILLTLDDRKVVRYYTRVVNTEEYHVDEKLEYIADFSRRTFNKEDAKELTKYLESNAEGDNTTYGRVTIHSSFKQVTWGDLEVKKESRSEITIKELGPATGSFLMEYYVSIPETSSSGESDISASVQNEEALEAIEQVEEAFSAPNTDGDNKKYYRIKEFYRVRYTTDRMYLLDFERTMDQMFDATEDVYANNKIMLGITSGEVPLKESDGGNIFAFVTGNRLFSYNIVDNKMALLFGFYNKDNLDERTLYNGHKIKILNVDEGGNVTFLVYGYMSRGRHEGQVGISVYYYENTVNTVEELVYIPFENSQTLLMEEIDQLSYINRNNMLYLKWGSRIYGINLMSRTCEVVVENLSEGSYKVSNSNRMAVWQKGGDSYGGKELVLMNLTTGKQKSMEAGKGEVIAPIGFMGEDLIYGVARETDIVKDAAGNTVFPMYRVRIEDETEGVLMSYQQDNVYITAGEVMGNQIVLSRVEKTEEGTYVAIKDDQIMNAETEAESKNSVEMAVTERFEKLTQIAVKNTIDEVSMKQLTPREVLFEGERTITLPAFDEQEDRYYVYGKSGLEGICTNEGSAVNFADAVSGVVIDEGGYYVWTKGNRELRNQIMAIQGETVTEDKDSLAICLDTMLAYEGVVRNSEYMLKKGETVVDILKDSLPEVQVLDLTGCSLDAVLYYVNQDIPVLVMLNDGSAVLLVGFNEKNTVVMNPQSTDLENGIVYKVGMNDSREWFEQNGNCFITYIRNEK</sequence>
<dbReference type="RefSeq" id="WP_160560783.1">
    <property type="nucleotide sequence ID" value="NZ_QZDT01000023.1"/>
</dbReference>
<dbReference type="OrthoDB" id="1761263at2"/>
<evidence type="ECO:0000313" key="1">
    <source>
        <dbReference type="EMBL" id="NBJ93721.1"/>
    </source>
</evidence>
<accession>A0A9X5BGM2</accession>
<dbReference type="Proteomes" id="UP001154420">
    <property type="component" value="Unassembled WGS sequence"/>
</dbReference>
<proteinExistence type="predicted"/>
<gene>
    <name evidence="1" type="ORF">D5281_14245</name>
</gene>
<organism evidence="1 2">
    <name type="scientific">Parablautia muri</name>
    <dbReference type="NCBI Taxonomy" id="2320879"/>
    <lineage>
        <taxon>Bacteria</taxon>
        <taxon>Bacillati</taxon>
        <taxon>Bacillota</taxon>
        <taxon>Clostridia</taxon>
        <taxon>Lachnospirales</taxon>
        <taxon>Lachnospiraceae</taxon>
        <taxon>Parablautia</taxon>
    </lineage>
</organism>